<dbReference type="Proteomes" id="UP000249620">
    <property type="component" value="Unassembled WGS sequence"/>
</dbReference>
<keyword evidence="2" id="KW-1185">Reference proteome</keyword>
<dbReference type="EMBL" id="QLMI01000001">
    <property type="protein sequence ID" value="RAK25096.1"/>
    <property type="molecule type" value="Genomic_DNA"/>
</dbReference>
<gene>
    <name evidence="1" type="ORF">B0I03_101256</name>
</gene>
<protein>
    <submittedName>
        <fullName evidence="1">Uncharacterized protein</fullName>
    </submittedName>
</protein>
<name>A0A327YX44_9FLAO</name>
<comment type="caution">
    <text evidence="1">The sequence shown here is derived from an EMBL/GenBank/DDBJ whole genome shotgun (WGS) entry which is preliminary data.</text>
</comment>
<organism evidence="1 2">
    <name type="scientific">Flavobacterium aquaticum</name>
    <dbReference type="NCBI Taxonomy" id="1236486"/>
    <lineage>
        <taxon>Bacteria</taxon>
        <taxon>Pseudomonadati</taxon>
        <taxon>Bacteroidota</taxon>
        <taxon>Flavobacteriia</taxon>
        <taxon>Flavobacteriales</taxon>
        <taxon>Flavobacteriaceae</taxon>
        <taxon>Flavobacterium</taxon>
    </lineage>
</organism>
<dbReference type="RefSeq" id="WP_146603238.1">
    <property type="nucleotide sequence ID" value="NZ_QLMI01000001.1"/>
</dbReference>
<evidence type="ECO:0000313" key="2">
    <source>
        <dbReference type="Proteomes" id="UP000249620"/>
    </source>
</evidence>
<dbReference type="AlphaFoldDB" id="A0A327YX44"/>
<sequence length="149" mass="17161">MKGKIIALLFIITLTSFKLGSGTAFLTCKSDSGRTEFNAELQDITGILEKAELRIDQTKMKYTAEESHIIFDPKNGILTLYIEDETTSDYPNHKYLKFWSIPSSFKIIKDEGHHQIYEFKAIIEGTEPRKNKENHTPKIVLNCKLEYEI</sequence>
<reference evidence="1 2" key="1">
    <citation type="submission" date="2018-06" db="EMBL/GenBank/DDBJ databases">
        <title>Genomic Encyclopedia of Type Strains, Phase III (KMG-III): the genomes of soil and plant-associated and newly described type strains.</title>
        <authorList>
            <person name="Whitman W."/>
        </authorList>
    </citation>
    <scope>NUCLEOTIDE SEQUENCE [LARGE SCALE GENOMIC DNA]</scope>
    <source>
        <strain evidence="1 2">CGMCC 1.12398</strain>
    </source>
</reference>
<dbReference type="OrthoDB" id="1354210at2"/>
<proteinExistence type="predicted"/>
<evidence type="ECO:0000313" key="1">
    <source>
        <dbReference type="EMBL" id="RAK25096.1"/>
    </source>
</evidence>
<accession>A0A327YX44</accession>